<comment type="subcellular location">
    <subcellularLocation>
        <location evidence="1">Cell surface</location>
    </subcellularLocation>
</comment>
<dbReference type="GO" id="GO:0030420">
    <property type="term" value="P:establishment of competence for transformation"/>
    <property type="evidence" value="ECO:0007669"/>
    <property type="project" value="UniProtKB-KW"/>
</dbReference>
<dbReference type="OrthoDB" id="10005998at2"/>
<evidence type="ECO:0000256" key="2">
    <source>
        <dbReference type="ARBA" id="ARBA00023287"/>
    </source>
</evidence>
<dbReference type="EMBL" id="CP019609">
    <property type="protein sequence ID" value="AQP53685.1"/>
    <property type="molecule type" value="Genomic_DNA"/>
</dbReference>
<dbReference type="Pfam" id="PF07963">
    <property type="entry name" value="N_methyl"/>
    <property type="match status" value="1"/>
</dbReference>
<evidence type="ECO:0000313" key="3">
    <source>
        <dbReference type="EMBL" id="AQP53685.1"/>
    </source>
</evidence>
<dbReference type="STRING" id="633807.BW732_05160"/>
<dbReference type="NCBIfam" id="TIGR02532">
    <property type="entry name" value="IV_pilin_GFxxxE"/>
    <property type="match status" value="1"/>
</dbReference>
<keyword evidence="2" id="KW-0178">Competence</keyword>
<protein>
    <submittedName>
        <fullName evidence="3">Uncharacterized protein</fullName>
    </submittedName>
</protein>
<name>A0A1Q2D5Z4_9ENTE</name>
<sequence>MKNNQGFTLIECLIALLVLISLLLFISPLIKQLPKLNNRVNAQANIDYRLGKVQLQRLIQSMPLIDVDQKYLKFRKAKQGADFYEEVTISLYPKSHSLRRTPGHHVIMTNVKTITFSEEDQIVRVELETCENQKEVFFLYCEK</sequence>
<dbReference type="RefSeq" id="WP_077275772.1">
    <property type="nucleotide sequence ID" value="NZ_CP019609.1"/>
</dbReference>
<evidence type="ECO:0000313" key="4">
    <source>
        <dbReference type="Proteomes" id="UP000188246"/>
    </source>
</evidence>
<proteinExistence type="predicted"/>
<dbReference type="Proteomes" id="UP000188246">
    <property type="component" value="Chromosome"/>
</dbReference>
<dbReference type="GO" id="GO:0009986">
    <property type="term" value="C:cell surface"/>
    <property type="evidence" value="ECO:0007669"/>
    <property type="project" value="UniProtKB-SubCell"/>
</dbReference>
<dbReference type="KEGG" id="vpi:BW732_05160"/>
<evidence type="ECO:0000256" key="1">
    <source>
        <dbReference type="ARBA" id="ARBA00004241"/>
    </source>
</evidence>
<accession>A0A1Q2D5Z4</accession>
<dbReference type="AlphaFoldDB" id="A0A1Q2D5Z4"/>
<keyword evidence="4" id="KW-1185">Reference proteome</keyword>
<reference evidence="3 4" key="1">
    <citation type="journal article" date="2010" name="Int. J. Syst. Evol. Microbiol.">
        <title>Vagococcus penaei sp. nov., isolated from spoilage microbiota of cooked shrimp (Penaeus vannamei).</title>
        <authorList>
            <person name="Jaffres E."/>
            <person name="Prevost H."/>
            <person name="Rossero A."/>
            <person name="Joffraud J.J."/>
            <person name="Dousset X."/>
        </authorList>
    </citation>
    <scope>NUCLEOTIDE SEQUENCE [LARGE SCALE GENOMIC DNA]</scope>
    <source>
        <strain evidence="3 4">CD276</strain>
    </source>
</reference>
<gene>
    <name evidence="3" type="ORF">BW732_05160</name>
</gene>
<organism evidence="3 4">
    <name type="scientific">Vagococcus penaei</name>
    <dbReference type="NCBI Taxonomy" id="633807"/>
    <lineage>
        <taxon>Bacteria</taxon>
        <taxon>Bacillati</taxon>
        <taxon>Bacillota</taxon>
        <taxon>Bacilli</taxon>
        <taxon>Lactobacillales</taxon>
        <taxon>Enterococcaceae</taxon>
        <taxon>Vagococcus</taxon>
    </lineage>
</organism>
<dbReference type="InterPro" id="IPR012902">
    <property type="entry name" value="N_methyl_site"/>
</dbReference>